<proteinExistence type="predicted"/>
<reference evidence="2" key="1">
    <citation type="submission" date="2025-08" db="UniProtKB">
        <authorList>
            <consortium name="RefSeq"/>
        </authorList>
    </citation>
    <scope>IDENTIFICATION</scope>
</reference>
<keyword evidence="1" id="KW-1185">Reference proteome</keyword>
<evidence type="ECO:0000313" key="2">
    <source>
        <dbReference type="RefSeq" id="XP_026678267.1"/>
    </source>
</evidence>
<gene>
    <name evidence="2" type="primary">LOC103507618</name>
</gene>
<name>A0A3Q0IPW0_DIACI</name>
<dbReference type="KEGG" id="dci:103507618"/>
<dbReference type="RefSeq" id="XP_026678267.1">
    <property type="nucleotide sequence ID" value="XM_026822466.1"/>
</dbReference>
<dbReference type="AlphaFoldDB" id="A0A3Q0IPW0"/>
<accession>A0A3Q0IPW0</accession>
<evidence type="ECO:0000313" key="1">
    <source>
        <dbReference type="Proteomes" id="UP000079169"/>
    </source>
</evidence>
<protein>
    <submittedName>
        <fullName evidence="2">Uncharacterized protein LOC103507618</fullName>
    </submittedName>
</protein>
<dbReference type="GeneID" id="103507618"/>
<sequence>MNTLLGNSKTDKSPIIQKFLSSSPLSPQNIEQLRKNIRQKCKLRLKNKRRELFNKSRTDLENVVSNEFQKVSISFQQELFNNSGLFNELDLKILQDVEQDILNEQKHWFSEELTRLVDEYENIDDQYSRLNAVMCPLCLTGTLTQVNRIVMSRNIGLVKNLQDLLMNMKTLMTNIQD</sequence>
<organism evidence="1 2">
    <name type="scientific">Diaphorina citri</name>
    <name type="common">Asian citrus psyllid</name>
    <dbReference type="NCBI Taxonomy" id="121845"/>
    <lineage>
        <taxon>Eukaryota</taxon>
        <taxon>Metazoa</taxon>
        <taxon>Ecdysozoa</taxon>
        <taxon>Arthropoda</taxon>
        <taxon>Hexapoda</taxon>
        <taxon>Insecta</taxon>
        <taxon>Pterygota</taxon>
        <taxon>Neoptera</taxon>
        <taxon>Paraneoptera</taxon>
        <taxon>Hemiptera</taxon>
        <taxon>Sternorrhyncha</taxon>
        <taxon>Psylloidea</taxon>
        <taxon>Psyllidae</taxon>
        <taxon>Diaphorininae</taxon>
        <taxon>Diaphorina</taxon>
    </lineage>
</organism>
<dbReference type="Proteomes" id="UP000079169">
    <property type="component" value="Unplaced"/>
</dbReference>
<dbReference type="PaxDb" id="121845-A0A3Q0IPW0"/>